<dbReference type="OrthoDB" id="9807331at2"/>
<evidence type="ECO:0000256" key="2">
    <source>
        <dbReference type="ARBA" id="ARBA00004688"/>
    </source>
</evidence>
<dbReference type="InterPro" id="IPR006218">
    <property type="entry name" value="DAHP1/KDSA"/>
</dbReference>
<comment type="function">
    <text evidence="1 8">Stereospecific condensation of phosphoenolpyruvate (PEP) and D-erythrose-4-phosphate (E4P) giving rise to 3-deoxy-D-arabino-heptulosonate-7-phosphate (DAHP).</text>
</comment>
<comment type="similarity">
    <text evidence="3 8">Belongs to the class-I DAHP synthase family.</text>
</comment>
<dbReference type="STRING" id="573413.Spirs_2244"/>
<dbReference type="Pfam" id="PF00793">
    <property type="entry name" value="DAHP_synth_1"/>
    <property type="match status" value="1"/>
</dbReference>
<dbReference type="PIRSF" id="PIRSF001361">
    <property type="entry name" value="DAHP_synthase"/>
    <property type="match status" value="1"/>
</dbReference>
<evidence type="ECO:0000256" key="8">
    <source>
        <dbReference type="PIRNR" id="PIRNR001361"/>
    </source>
</evidence>
<accession>E1R732</accession>
<evidence type="ECO:0000256" key="6">
    <source>
        <dbReference type="ARBA" id="ARBA00023141"/>
    </source>
</evidence>
<evidence type="ECO:0000256" key="3">
    <source>
        <dbReference type="ARBA" id="ARBA00007985"/>
    </source>
</evidence>
<evidence type="ECO:0000256" key="7">
    <source>
        <dbReference type="ARBA" id="ARBA00047508"/>
    </source>
</evidence>
<dbReference type="Gene3D" id="3.20.20.70">
    <property type="entry name" value="Aldolase class I"/>
    <property type="match status" value="1"/>
</dbReference>
<dbReference type="Proteomes" id="UP000002318">
    <property type="component" value="Chromosome"/>
</dbReference>
<dbReference type="RefSeq" id="WP_013254822.1">
    <property type="nucleotide sequence ID" value="NC_014364.1"/>
</dbReference>
<dbReference type="PANTHER" id="PTHR21225:SF10">
    <property type="entry name" value="PHOSPHO-2-DEHYDRO-3-DEOXYHEPTONATE ALDOLASE, TYR-SENSITIVE"/>
    <property type="match status" value="1"/>
</dbReference>
<feature type="domain" description="DAHP synthetase I/KDSA" evidence="9">
    <location>
        <begin position="48"/>
        <end position="343"/>
    </location>
</feature>
<name>E1R732_SEDSS</name>
<dbReference type="GO" id="GO:0008652">
    <property type="term" value="P:amino acid biosynthetic process"/>
    <property type="evidence" value="ECO:0007669"/>
    <property type="project" value="UniProtKB-KW"/>
</dbReference>
<dbReference type="FunFam" id="3.20.20.70:FF:000005">
    <property type="entry name" value="Phospho-2-dehydro-3-deoxyheptonate aldolase"/>
    <property type="match status" value="1"/>
</dbReference>
<dbReference type="PANTHER" id="PTHR21225">
    <property type="entry name" value="PHOSPHO-2-DEHYDRO-3-DEOXYHEPTONATE ALDOLASE DAHP SYNTHETASE"/>
    <property type="match status" value="1"/>
</dbReference>
<proteinExistence type="inferred from homology"/>
<organism evidence="10 11">
    <name type="scientific">Sediminispirochaeta smaragdinae (strain DSM 11293 / JCM 15392 / SEBR 4228)</name>
    <name type="common">Spirochaeta smaragdinae</name>
    <dbReference type="NCBI Taxonomy" id="573413"/>
    <lineage>
        <taxon>Bacteria</taxon>
        <taxon>Pseudomonadati</taxon>
        <taxon>Spirochaetota</taxon>
        <taxon>Spirochaetia</taxon>
        <taxon>Spirochaetales</taxon>
        <taxon>Spirochaetaceae</taxon>
        <taxon>Sediminispirochaeta</taxon>
    </lineage>
</organism>
<keyword evidence="11" id="KW-1185">Reference proteome</keyword>
<protein>
    <recommendedName>
        <fullName evidence="8">Phospho-2-dehydro-3-deoxyheptonate aldolase</fullName>
        <ecNumber evidence="8">2.5.1.54</ecNumber>
    </recommendedName>
</protein>
<keyword evidence="5 8" id="KW-0808">Transferase</keyword>
<keyword evidence="6 8" id="KW-0057">Aromatic amino acid biosynthesis</keyword>
<dbReference type="UniPathway" id="UPA00053">
    <property type="reaction ID" value="UER00084"/>
</dbReference>
<dbReference type="GO" id="GO:0042802">
    <property type="term" value="F:identical protein binding"/>
    <property type="evidence" value="ECO:0007669"/>
    <property type="project" value="UniProtKB-ARBA"/>
</dbReference>
<dbReference type="GO" id="GO:0003849">
    <property type="term" value="F:3-deoxy-7-phosphoheptulonate synthase activity"/>
    <property type="evidence" value="ECO:0007669"/>
    <property type="project" value="UniProtKB-EC"/>
</dbReference>
<dbReference type="InterPro" id="IPR006219">
    <property type="entry name" value="DAHP_synth_1"/>
</dbReference>
<evidence type="ECO:0000259" key="9">
    <source>
        <dbReference type="Pfam" id="PF00793"/>
    </source>
</evidence>
<dbReference type="NCBIfam" id="TIGR00034">
    <property type="entry name" value="aroFGH"/>
    <property type="match status" value="1"/>
</dbReference>
<comment type="catalytic activity">
    <reaction evidence="7 8">
        <text>D-erythrose 4-phosphate + phosphoenolpyruvate + H2O = 7-phospho-2-dehydro-3-deoxy-D-arabino-heptonate + phosphate</text>
        <dbReference type="Rhea" id="RHEA:14717"/>
        <dbReference type="ChEBI" id="CHEBI:15377"/>
        <dbReference type="ChEBI" id="CHEBI:16897"/>
        <dbReference type="ChEBI" id="CHEBI:43474"/>
        <dbReference type="ChEBI" id="CHEBI:58394"/>
        <dbReference type="ChEBI" id="CHEBI:58702"/>
        <dbReference type="EC" id="2.5.1.54"/>
    </reaction>
</comment>
<reference evidence="10 11" key="1">
    <citation type="journal article" date="2010" name="Stand. Genomic Sci.">
        <title>Complete genome sequence of Spirochaeta smaragdinae type strain (SEBR 4228).</title>
        <authorList>
            <person name="Mavromatis K."/>
            <person name="Yasawong M."/>
            <person name="Chertkov O."/>
            <person name="Lapidus A."/>
            <person name="Lucas S."/>
            <person name="Nolan M."/>
            <person name="Del Rio T.G."/>
            <person name="Tice H."/>
            <person name="Cheng J.F."/>
            <person name="Pitluck S."/>
            <person name="Liolios K."/>
            <person name="Ivanova N."/>
            <person name="Tapia R."/>
            <person name="Han C."/>
            <person name="Bruce D."/>
            <person name="Goodwin L."/>
            <person name="Pati A."/>
            <person name="Chen A."/>
            <person name="Palaniappan K."/>
            <person name="Land M."/>
            <person name="Hauser L."/>
            <person name="Chang Y.J."/>
            <person name="Jeffries C.D."/>
            <person name="Detter J.C."/>
            <person name="Rohde M."/>
            <person name="Brambilla E."/>
            <person name="Spring S."/>
            <person name="Goker M."/>
            <person name="Sikorski J."/>
            <person name="Woyke T."/>
            <person name="Bristow J."/>
            <person name="Eisen J.A."/>
            <person name="Markowitz V."/>
            <person name="Hugenholtz P."/>
            <person name="Klenk H.P."/>
            <person name="Kyrpides N.C."/>
        </authorList>
    </citation>
    <scope>NUCLEOTIDE SEQUENCE [LARGE SCALE GENOMIC DNA]</scope>
    <source>
        <strain evidence="11">DSM 11293 / JCM 15392 / SEBR 4228</strain>
    </source>
</reference>
<dbReference type="HOGENOM" id="CLU_030903_0_1_12"/>
<comment type="pathway">
    <text evidence="2 8">Metabolic intermediate biosynthesis; chorismate biosynthesis; chorismate from D-erythrose 4-phosphate and phosphoenolpyruvate: step 1/7.</text>
</comment>
<dbReference type="AlphaFoldDB" id="E1R732"/>
<evidence type="ECO:0000313" key="10">
    <source>
        <dbReference type="EMBL" id="ADK81359.1"/>
    </source>
</evidence>
<dbReference type="EC" id="2.5.1.54" evidence="8"/>
<evidence type="ECO:0000256" key="4">
    <source>
        <dbReference type="ARBA" id="ARBA00022605"/>
    </source>
</evidence>
<dbReference type="KEGG" id="ssm:Spirs_2244"/>
<sequence>MNENDQRINDLHIRSTVPLISPKELKREYPLTPAIANTVIESRRIIKNIITGKDKRLLAIVGPCSIHDRNVAIDYAKRLKELADEVSDSIYVVMRVYFEKPRTTIGWRGLIVDPYLDGSYDIAYGLKLARQILLDIVSMGLPAGSEMLDPIVPQYIDDLVSWAAIGARTTESQTHRNLASGLSMPVGFKNGTSGSLELAVNAMQSAEHPASFIGIDQDGNTCILHTTGHDVCHLILRGGRSGPNYHEEDVEHAQRLLEEAGLLQAVFVDCSHANSGKRQVRQRRVLRSVIDQIVRGQDVIRGVMIESNIDEGCQDISDSPDELKYGISITDECVGWEETEDMLRTARKRLKEAH</sequence>
<dbReference type="eggNOG" id="COG0722">
    <property type="taxonomic scope" value="Bacteria"/>
</dbReference>
<dbReference type="GO" id="GO:0005737">
    <property type="term" value="C:cytoplasm"/>
    <property type="evidence" value="ECO:0007669"/>
    <property type="project" value="TreeGrafter"/>
</dbReference>
<dbReference type="EMBL" id="CP002116">
    <property type="protein sequence ID" value="ADK81359.1"/>
    <property type="molecule type" value="Genomic_DNA"/>
</dbReference>
<gene>
    <name evidence="10" type="ordered locus">Spirs_2244</name>
</gene>
<dbReference type="NCBIfam" id="NF009395">
    <property type="entry name" value="PRK12755.1"/>
    <property type="match status" value="1"/>
</dbReference>
<dbReference type="GO" id="GO:0009073">
    <property type="term" value="P:aromatic amino acid family biosynthetic process"/>
    <property type="evidence" value="ECO:0007669"/>
    <property type="project" value="UniProtKB-KW"/>
</dbReference>
<dbReference type="GO" id="GO:0009423">
    <property type="term" value="P:chorismate biosynthetic process"/>
    <property type="evidence" value="ECO:0007669"/>
    <property type="project" value="UniProtKB-UniPathway"/>
</dbReference>
<dbReference type="InterPro" id="IPR013785">
    <property type="entry name" value="Aldolase_TIM"/>
</dbReference>
<dbReference type="SUPFAM" id="SSF51569">
    <property type="entry name" value="Aldolase"/>
    <property type="match status" value="1"/>
</dbReference>
<keyword evidence="4 8" id="KW-0028">Amino-acid biosynthesis</keyword>
<evidence type="ECO:0000256" key="5">
    <source>
        <dbReference type="ARBA" id="ARBA00022679"/>
    </source>
</evidence>
<evidence type="ECO:0000256" key="1">
    <source>
        <dbReference type="ARBA" id="ARBA00003726"/>
    </source>
</evidence>
<evidence type="ECO:0000313" key="11">
    <source>
        <dbReference type="Proteomes" id="UP000002318"/>
    </source>
</evidence>